<dbReference type="PATRIC" id="fig|1114965.3.peg.962"/>
<dbReference type="PaxDb" id="1114965-Spaf_0999"/>
<protein>
    <submittedName>
        <fullName evidence="2">Membrane protein</fullName>
    </submittedName>
</protein>
<feature type="transmembrane region" description="Helical" evidence="1">
    <location>
        <begin position="121"/>
        <end position="145"/>
    </location>
</feature>
<evidence type="ECO:0000313" key="3">
    <source>
        <dbReference type="Proteomes" id="UP000002865"/>
    </source>
</evidence>
<evidence type="ECO:0000256" key="1">
    <source>
        <dbReference type="SAM" id="Phobius"/>
    </source>
</evidence>
<evidence type="ECO:0000313" key="2">
    <source>
        <dbReference type="EMBL" id="AFJ25993.1"/>
    </source>
</evidence>
<gene>
    <name evidence="2" type="ORF">Spaf_0999</name>
</gene>
<dbReference type="STRING" id="1114965.Spaf_0999"/>
<dbReference type="KEGG" id="scf:Spaf_0999"/>
<keyword evidence="1" id="KW-1133">Transmembrane helix</keyword>
<feature type="transmembrane region" description="Helical" evidence="1">
    <location>
        <begin position="157"/>
        <end position="181"/>
    </location>
</feature>
<feature type="transmembrane region" description="Helical" evidence="1">
    <location>
        <begin position="94"/>
        <end position="114"/>
    </location>
</feature>
<dbReference type="HOGENOM" id="CLU_088550_3_0_9"/>
<dbReference type="InterPro" id="IPR024529">
    <property type="entry name" value="ECF_trnsprt_substrate-spec"/>
</dbReference>
<sequence>MFMRKSSSISRIAIFFAVMITIHFVTSFILQFVPSGIQPTLVHIPVVIASIIYGPRIGAILGLLMGLFSLTMNTLVITPASYLFSPFVPHGNLYSLIIAIVPRILIGVTPYFVYRWIRNRTGLVIAGIVGSMTNTVFVLSGIYFFFGNSFGGGIQHFLALIVSTNSLIEVVATVLITSAVVPSLEKLK</sequence>
<feature type="transmembrane region" description="Helical" evidence="1">
    <location>
        <begin position="12"/>
        <end position="30"/>
    </location>
</feature>
<dbReference type="Proteomes" id="UP000002865">
    <property type="component" value="Chromosome"/>
</dbReference>
<proteinExistence type="predicted"/>
<dbReference type="Gene3D" id="1.10.1760.20">
    <property type="match status" value="1"/>
</dbReference>
<name>I1ZLR9_STRPA</name>
<dbReference type="GO" id="GO:0022857">
    <property type="term" value="F:transmembrane transporter activity"/>
    <property type="evidence" value="ECO:0007669"/>
    <property type="project" value="InterPro"/>
</dbReference>
<dbReference type="eggNOG" id="COG4684">
    <property type="taxonomic scope" value="Bacteria"/>
</dbReference>
<keyword evidence="1" id="KW-0472">Membrane</keyword>
<dbReference type="EMBL" id="CP003122">
    <property type="protein sequence ID" value="AFJ25993.1"/>
    <property type="molecule type" value="Genomic_DNA"/>
</dbReference>
<feature type="transmembrane region" description="Helical" evidence="1">
    <location>
        <begin position="36"/>
        <end position="53"/>
    </location>
</feature>
<dbReference type="AlphaFoldDB" id="I1ZLR9"/>
<feature type="transmembrane region" description="Helical" evidence="1">
    <location>
        <begin position="60"/>
        <end position="82"/>
    </location>
</feature>
<keyword evidence="1" id="KW-0812">Transmembrane</keyword>
<accession>I1ZLR9</accession>
<dbReference type="Pfam" id="PF12822">
    <property type="entry name" value="ECF_trnsprt"/>
    <property type="match status" value="1"/>
</dbReference>
<reference evidence="2 3" key="1">
    <citation type="journal article" date="2012" name="PLoS ONE">
        <title>Complete Genome and Transcriptomes of Streptococcus parasanguinis FW213: Phylogenic Relations and Potential Virulence Mechanisms.</title>
        <authorList>
            <person name="Geng J."/>
            <person name="Chiu C.H."/>
            <person name="Tang P."/>
            <person name="Chen Y."/>
            <person name="Shieh H.R."/>
            <person name="Hu S."/>
            <person name="Chen Y.Y."/>
        </authorList>
    </citation>
    <scope>NUCLEOTIDE SEQUENCE [LARGE SCALE GENOMIC DNA]</scope>
    <source>
        <strain evidence="2 3">FW213</strain>
    </source>
</reference>
<organism evidence="2 3">
    <name type="scientific">Streptococcus parasanguinis FW213</name>
    <dbReference type="NCBI Taxonomy" id="1114965"/>
    <lineage>
        <taxon>Bacteria</taxon>
        <taxon>Bacillati</taxon>
        <taxon>Bacillota</taxon>
        <taxon>Bacilli</taxon>
        <taxon>Lactobacillales</taxon>
        <taxon>Streptococcaceae</taxon>
        <taxon>Streptococcus</taxon>
    </lineage>
</organism>